<evidence type="ECO:0000313" key="17">
    <source>
        <dbReference type="Proteomes" id="UP000694850"/>
    </source>
</evidence>
<dbReference type="GeneID" id="103204674"/>
<dbReference type="Pfam" id="PF07690">
    <property type="entry name" value="MFS_1"/>
    <property type="match status" value="1"/>
</dbReference>
<dbReference type="SUPFAM" id="SSF103473">
    <property type="entry name" value="MFS general substrate transporter"/>
    <property type="match status" value="1"/>
</dbReference>
<feature type="transmembrane region" description="Helical" evidence="15">
    <location>
        <begin position="291"/>
        <end position="308"/>
    </location>
</feature>
<keyword evidence="10 15" id="KW-0472">Membrane</keyword>
<reference evidence="18" key="1">
    <citation type="submission" date="2025-08" db="UniProtKB">
        <authorList>
            <consortium name="RefSeq"/>
        </authorList>
    </citation>
    <scope>IDENTIFICATION</scope>
</reference>
<evidence type="ECO:0000256" key="15">
    <source>
        <dbReference type="SAM" id="Phobius"/>
    </source>
</evidence>
<feature type="region of interest" description="Disordered" evidence="14">
    <location>
        <begin position="433"/>
        <end position="452"/>
    </location>
</feature>
<keyword evidence="11" id="KW-0325">Glycoprotein</keyword>
<dbReference type="InterPro" id="IPR020846">
    <property type="entry name" value="MFS_dom"/>
</dbReference>
<dbReference type="GO" id="GO:0006814">
    <property type="term" value="P:sodium ion transport"/>
    <property type="evidence" value="ECO:0007669"/>
    <property type="project" value="UniProtKB-KW"/>
</dbReference>
<dbReference type="GO" id="GO:0006820">
    <property type="term" value="P:monoatomic anion transport"/>
    <property type="evidence" value="ECO:0007669"/>
    <property type="project" value="TreeGrafter"/>
</dbReference>
<keyword evidence="12" id="KW-0739">Sodium transport</keyword>
<dbReference type="FunFam" id="1.20.1250.20:FF:000003">
    <property type="entry name" value="Solute carrier family 17 member 3"/>
    <property type="match status" value="1"/>
</dbReference>
<evidence type="ECO:0000256" key="9">
    <source>
        <dbReference type="ARBA" id="ARBA00023065"/>
    </source>
</evidence>
<feature type="domain" description="Major facilitator superfamily (MFS) profile" evidence="16">
    <location>
        <begin position="33"/>
        <end position="452"/>
    </location>
</feature>
<dbReference type="CTD" id="6568"/>
<dbReference type="PANTHER" id="PTHR11662:SF26">
    <property type="entry name" value="SODIUM-DEPENDENT PHOSPHATE TRANSPORT PROTEIN 1"/>
    <property type="match status" value="1"/>
</dbReference>
<evidence type="ECO:0000256" key="10">
    <source>
        <dbReference type="ARBA" id="ARBA00023136"/>
    </source>
</evidence>
<evidence type="ECO:0000259" key="16">
    <source>
        <dbReference type="PROSITE" id="PS50850"/>
    </source>
</evidence>
<dbReference type="InterPro" id="IPR050382">
    <property type="entry name" value="MFS_Na/Anion_cotransporter"/>
</dbReference>
<evidence type="ECO:0000256" key="13">
    <source>
        <dbReference type="ARBA" id="ARBA00035839"/>
    </source>
</evidence>
<evidence type="ECO:0000256" key="14">
    <source>
        <dbReference type="SAM" id="MobiDB-lite"/>
    </source>
</evidence>
<comment type="subcellular location">
    <subcellularLocation>
        <location evidence="1">Apical cell membrane</location>
        <topology evidence="1">Multi-pass membrane protein</topology>
    </subcellularLocation>
</comment>
<keyword evidence="4" id="KW-1003">Cell membrane</keyword>
<keyword evidence="5 15" id="KW-0812">Transmembrane</keyword>
<organism evidence="17 18">
    <name type="scientific">Orycteropus afer afer</name>
    <dbReference type="NCBI Taxonomy" id="1230840"/>
    <lineage>
        <taxon>Eukaryota</taxon>
        <taxon>Metazoa</taxon>
        <taxon>Chordata</taxon>
        <taxon>Craniata</taxon>
        <taxon>Vertebrata</taxon>
        <taxon>Euteleostomi</taxon>
        <taxon>Mammalia</taxon>
        <taxon>Eutheria</taxon>
        <taxon>Afrotheria</taxon>
        <taxon>Tubulidentata</taxon>
        <taxon>Orycteropodidae</taxon>
        <taxon>Orycteropus</taxon>
    </lineage>
</organism>
<dbReference type="InterPro" id="IPR036259">
    <property type="entry name" value="MFS_trans_sf"/>
</dbReference>
<dbReference type="OrthoDB" id="2985014at2759"/>
<evidence type="ECO:0000256" key="4">
    <source>
        <dbReference type="ARBA" id="ARBA00022475"/>
    </source>
</evidence>
<dbReference type="FunFam" id="1.20.1250.20:FF:000060">
    <property type="entry name" value="Solute carrier family 17 member 3"/>
    <property type="match status" value="1"/>
</dbReference>
<feature type="transmembrane region" description="Helical" evidence="15">
    <location>
        <begin position="69"/>
        <end position="88"/>
    </location>
</feature>
<comment type="similarity">
    <text evidence="2">Belongs to the major facilitator superfamily. Sodium/anion cotransporter family.</text>
</comment>
<dbReference type="PANTHER" id="PTHR11662">
    <property type="entry name" value="SOLUTE CARRIER FAMILY 17"/>
    <property type="match status" value="1"/>
</dbReference>
<evidence type="ECO:0000256" key="12">
    <source>
        <dbReference type="ARBA" id="ARBA00023201"/>
    </source>
</evidence>
<dbReference type="GO" id="GO:0015293">
    <property type="term" value="F:symporter activity"/>
    <property type="evidence" value="ECO:0007669"/>
    <property type="project" value="UniProtKB-KW"/>
</dbReference>
<dbReference type="InterPro" id="IPR011701">
    <property type="entry name" value="MFS"/>
</dbReference>
<sequence>MLPGFCSFRYGLSFLTHSCNVVIMAQRTCLSLTMVAMVNTTYLHGLHNTSADELLDHVKNPVYNWSPEIQGIILSSIIYGTTLIQIPSGYLSGIYSVKKIVACALFFSSLLSLLLPLAAELGETSIIVCRVVQGIAQGMAGTAQHAIWVKWAPPKERGLLTSISQSGFILGSFIVLLVTGFICQSMGWPVVFYILGACGCVLSLLWFILVYDDPKDHPCISISEKNFITSSITQQFSSSQQSLPIKSMLKSLPLLAICLGYFASFWTNNVMALYTPMYIDYTFHVNIRENGVLSALSCLFGWICAILAGKMADFLLSRNILSTISIRKLFTSLGLLLPSLFIMCLPYLSSSFLSTIIFLILASATASFCMPGIMINAMDIAPRYYGFLQGLTIFCGMIGGLISSTLTGIIISEDREEFPCGDELKKFSGEKKICQQTSEDHPDESRHIWQGR</sequence>
<keyword evidence="17" id="KW-1185">Reference proteome</keyword>
<proteinExistence type="inferred from homology"/>
<evidence type="ECO:0000256" key="8">
    <source>
        <dbReference type="ARBA" id="ARBA00023053"/>
    </source>
</evidence>
<keyword evidence="6" id="KW-0769">Symport</keyword>
<gene>
    <name evidence="18" type="primary">SLC17A1</name>
</gene>
<evidence type="ECO:0000256" key="3">
    <source>
        <dbReference type="ARBA" id="ARBA00022448"/>
    </source>
</evidence>
<keyword evidence="9" id="KW-0406">Ion transport</keyword>
<dbReference type="PROSITE" id="PS50850">
    <property type="entry name" value="MFS"/>
    <property type="match status" value="1"/>
</dbReference>
<keyword evidence="7 15" id="KW-1133">Transmembrane helix</keyword>
<protein>
    <submittedName>
        <fullName evidence="18">Sodium-dependent phosphate transport protein 1</fullName>
    </submittedName>
</protein>
<accession>A0A8B7APH4</accession>
<dbReference type="GO" id="GO:0044341">
    <property type="term" value="P:sodium-dependent phosphate transport"/>
    <property type="evidence" value="ECO:0007669"/>
    <property type="project" value="TreeGrafter"/>
</dbReference>
<dbReference type="GO" id="GO:0016324">
    <property type="term" value="C:apical plasma membrane"/>
    <property type="evidence" value="ECO:0007669"/>
    <property type="project" value="UniProtKB-SubCell"/>
</dbReference>
<dbReference type="Proteomes" id="UP000694850">
    <property type="component" value="Unplaced"/>
</dbReference>
<feature type="transmembrane region" description="Helical" evidence="15">
    <location>
        <begin position="329"/>
        <end position="349"/>
    </location>
</feature>
<feature type="transmembrane region" description="Helical" evidence="15">
    <location>
        <begin position="100"/>
        <end position="119"/>
    </location>
</feature>
<evidence type="ECO:0000256" key="1">
    <source>
        <dbReference type="ARBA" id="ARBA00004424"/>
    </source>
</evidence>
<comment type="catalytic activity">
    <reaction evidence="13">
        <text>3 Na(+)(out) + phosphate(out) = 3 Na(+)(in) + phosphate(in)</text>
        <dbReference type="Rhea" id="RHEA:71255"/>
        <dbReference type="ChEBI" id="CHEBI:29101"/>
        <dbReference type="ChEBI" id="CHEBI:43474"/>
    </reaction>
</comment>
<evidence type="ECO:0000256" key="6">
    <source>
        <dbReference type="ARBA" id="ARBA00022847"/>
    </source>
</evidence>
<keyword evidence="8" id="KW-0915">Sodium</keyword>
<evidence type="ECO:0000256" key="11">
    <source>
        <dbReference type="ARBA" id="ARBA00023180"/>
    </source>
</evidence>
<dbReference type="RefSeq" id="XP_007948071.1">
    <property type="nucleotide sequence ID" value="XM_007949880.1"/>
</dbReference>
<dbReference type="GO" id="GO:0015747">
    <property type="term" value="P:urate transport"/>
    <property type="evidence" value="ECO:0007669"/>
    <property type="project" value="TreeGrafter"/>
</dbReference>
<feature type="transmembrane region" description="Helical" evidence="15">
    <location>
        <begin position="188"/>
        <end position="211"/>
    </location>
</feature>
<feature type="transmembrane region" description="Helical" evidence="15">
    <location>
        <begin position="387"/>
        <end position="411"/>
    </location>
</feature>
<feature type="transmembrane region" description="Helical" evidence="15">
    <location>
        <begin position="159"/>
        <end position="182"/>
    </location>
</feature>
<evidence type="ECO:0000313" key="18">
    <source>
        <dbReference type="RefSeq" id="XP_007948071.1"/>
    </source>
</evidence>
<keyword evidence="3" id="KW-0813">Transport</keyword>
<feature type="transmembrane region" description="Helical" evidence="15">
    <location>
        <begin position="355"/>
        <end position="375"/>
    </location>
</feature>
<name>A0A8B7APH4_ORYAF</name>
<evidence type="ECO:0000256" key="2">
    <source>
        <dbReference type="ARBA" id="ARBA00008586"/>
    </source>
</evidence>
<dbReference type="AlphaFoldDB" id="A0A8B7APH4"/>
<evidence type="ECO:0000256" key="5">
    <source>
        <dbReference type="ARBA" id="ARBA00022692"/>
    </source>
</evidence>
<dbReference type="Gene3D" id="1.20.1250.20">
    <property type="entry name" value="MFS general substrate transporter like domains"/>
    <property type="match status" value="2"/>
</dbReference>
<evidence type="ECO:0000256" key="7">
    <source>
        <dbReference type="ARBA" id="ARBA00022989"/>
    </source>
</evidence>
<feature type="transmembrane region" description="Helical" evidence="15">
    <location>
        <begin position="252"/>
        <end position="271"/>
    </location>
</feature>